<reference evidence="3" key="1">
    <citation type="journal article" date="2019" name="Int. J. Syst. Evol. Microbiol.">
        <title>The Global Catalogue of Microorganisms (GCM) 10K type strain sequencing project: providing services to taxonomists for standard genome sequencing and annotation.</title>
        <authorList>
            <consortium name="The Broad Institute Genomics Platform"/>
            <consortium name="The Broad Institute Genome Sequencing Center for Infectious Disease"/>
            <person name="Wu L."/>
            <person name="Ma J."/>
        </authorList>
    </citation>
    <scope>NUCLEOTIDE SEQUENCE [LARGE SCALE GENOMIC DNA]</scope>
    <source>
        <strain evidence="3">CGMCC 4.1782</strain>
    </source>
</reference>
<dbReference type="Proteomes" id="UP001597374">
    <property type="component" value="Unassembled WGS sequence"/>
</dbReference>
<dbReference type="RefSeq" id="WP_250431787.1">
    <property type="nucleotide sequence ID" value="NZ_JALPRR010000004.1"/>
</dbReference>
<keyword evidence="1" id="KW-0472">Membrane</keyword>
<feature type="transmembrane region" description="Helical" evidence="1">
    <location>
        <begin position="49"/>
        <end position="71"/>
    </location>
</feature>
<comment type="caution">
    <text evidence="2">The sequence shown here is derived from an EMBL/GenBank/DDBJ whole genome shotgun (WGS) entry which is preliminary data.</text>
</comment>
<proteinExistence type="predicted"/>
<accession>A0ABW5D0S0</accession>
<name>A0ABW5D0S0_9BACT</name>
<evidence type="ECO:0000313" key="2">
    <source>
        <dbReference type="EMBL" id="MFD2248286.1"/>
    </source>
</evidence>
<gene>
    <name evidence="2" type="ORF">ACFSKP_18610</name>
</gene>
<dbReference type="EMBL" id="JBHUIM010000003">
    <property type="protein sequence ID" value="MFD2248286.1"/>
    <property type="molecule type" value="Genomic_DNA"/>
</dbReference>
<feature type="transmembrane region" description="Helical" evidence="1">
    <location>
        <begin position="21"/>
        <end position="43"/>
    </location>
</feature>
<keyword evidence="3" id="KW-1185">Reference proteome</keyword>
<organism evidence="2 3">
    <name type="scientific">Pontibacter ruber</name>
    <dbReference type="NCBI Taxonomy" id="1343895"/>
    <lineage>
        <taxon>Bacteria</taxon>
        <taxon>Pseudomonadati</taxon>
        <taxon>Bacteroidota</taxon>
        <taxon>Cytophagia</taxon>
        <taxon>Cytophagales</taxon>
        <taxon>Hymenobacteraceae</taxon>
        <taxon>Pontibacter</taxon>
    </lineage>
</organism>
<keyword evidence="1" id="KW-1133">Transmembrane helix</keyword>
<sequence>MQEGNIRLFEEAYAHKPKVERWILTAALGSIALHFVFMVYLLLKGGFSTLFIVAYLLSAVVLVVVMVSYWLEKRPHNRKHLTLTGQGVRYRSNFLEKEQEFDWNEVDTVQLGSSNVTFILKNDERHNVSMEVIRDEEALQHAIDQIRSQARHNGIEVI</sequence>
<evidence type="ECO:0008006" key="4">
    <source>
        <dbReference type="Google" id="ProtNLM"/>
    </source>
</evidence>
<evidence type="ECO:0000256" key="1">
    <source>
        <dbReference type="SAM" id="Phobius"/>
    </source>
</evidence>
<protein>
    <recommendedName>
        <fullName evidence="4">PH domain-containing protein</fullName>
    </recommendedName>
</protein>
<evidence type="ECO:0000313" key="3">
    <source>
        <dbReference type="Proteomes" id="UP001597374"/>
    </source>
</evidence>
<keyword evidence="1" id="KW-0812">Transmembrane</keyword>